<dbReference type="Gene3D" id="3.40.366.10">
    <property type="entry name" value="Malonyl-Coenzyme A Acyl Carrier Protein, domain 2"/>
    <property type="match status" value="1"/>
</dbReference>
<dbReference type="EMBL" id="CP023275">
    <property type="protein sequence ID" value="ATB68750.1"/>
    <property type="molecule type" value="Genomic_DNA"/>
</dbReference>
<comment type="similarity">
    <text evidence="6">Belongs to the fabD family.</text>
</comment>
<evidence type="ECO:0000313" key="9">
    <source>
        <dbReference type="EMBL" id="ATB68750.1"/>
    </source>
</evidence>
<dbReference type="AlphaFoldDB" id="A0A290HSW7"/>
<dbReference type="PANTHER" id="PTHR42681:SF1">
    <property type="entry name" value="MALONYL-COA-ACYL CARRIER PROTEIN TRANSACYLASE, MITOCHONDRIAL"/>
    <property type="match status" value="1"/>
</dbReference>
<evidence type="ECO:0000256" key="5">
    <source>
        <dbReference type="ARBA" id="ARBA00048462"/>
    </source>
</evidence>
<dbReference type="InterPro" id="IPR001227">
    <property type="entry name" value="Ac_transferase_dom_sf"/>
</dbReference>
<dbReference type="EC" id="2.3.1.39" evidence="1 6"/>
<dbReference type="InterPro" id="IPR004410">
    <property type="entry name" value="Malonyl_CoA-ACP_transAc_FabD"/>
</dbReference>
<gene>
    <name evidence="9" type="ORF">SJPD1_0635</name>
</gene>
<evidence type="ECO:0000256" key="4">
    <source>
        <dbReference type="ARBA" id="ARBA00023315"/>
    </source>
</evidence>
<keyword evidence="3 6" id="KW-0808">Transferase</keyword>
<keyword evidence="4 6" id="KW-0012">Acyltransferase</keyword>
<proteinExistence type="inferred from homology"/>
<dbReference type="InterPro" id="IPR016035">
    <property type="entry name" value="Acyl_Trfase/lysoPLipase"/>
</dbReference>
<accession>A0A290HSW7</accession>
<feature type="domain" description="Malonyl-CoA:ACP transacylase (MAT)" evidence="8">
    <location>
        <begin position="7"/>
        <end position="299"/>
    </location>
</feature>
<protein>
    <recommendedName>
        <fullName evidence="2 6">Malonyl CoA-acyl carrier protein transacylase</fullName>
        <ecNumber evidence="1 6">2.3.1.39</ecNumber>
    </recommendedName>
</protein>
<comment type="catalytic activity">
    <reaction evidence="5 6">
        <text>holo-[ACP] + malonyl-CoA = malonyl-[ACP] + CoA</text>
        <dbReference type="Rhea" id="RHEA:41792"/>
        <dbReference type="Rhea" id="RHEA-COMP:9623"/>
        <dbReference type="Rhea" id="RHEA-COMP:9685"/>
        <dbReference type="ChEBI" id="CHEBI:57287"/>
        <dbReference type="ChEBI" id="CHEBI:57384"/>
        <dbReference type="ChEBI" id="CHEBI:64479"/>
        <dbReference type="ChEBI" id="CHEBI:78449"/>
        <dbReference type="EC" id="2.3.1.39"/>
    </reaction>
</comment>
<dbReference type="InterPro" id="IPR024925">
    <property type="entry name" value="Malonyl_CoA-ACP_transAc"/>
</dbReference>
<evidence type="ECO:0000256" key="6">
    <source>
        <dbReference type="PIRNR" id="PIRNR000446"/>
    </source>
</evidence>
<dbReference type="Pfam" id="PF00698">
    <property type="entry name" value="Acyl_transf_1"/>
    <property type="match status" value="1"/>
</dbReference>
<dbReference type="OrthoDB" id="9808564at2"/>
<reference evidence="10" key="1">
    <citation type="submission" date="2017-09" db="EMBL/GenBank/DDBJ databases">
        <title>The complete genome of Sulfurospirillum sp. JPD-1.</title>
        <authorList>
            <person name="Goris T."/>
        </authorList>
    </citation>
    <scope>NUCLEOTIDE SEQUENCE [LARGE SCALE GENOMIC DNA]</scope>
    <source>
        <strain evidence="10">JPD-1</strain>
    </source>
</reference>
<dbReference type="PANTHER" id="PTHR42681">
    <property type="entry name" value="MALONYL-COA-ACYL CARRIER PROTEIN TRANSACYLASE, MITOCHONDRIAL"/>
    <property type="match status" value="1"/>
</dbReference>
<feature type="active site" evidence="7">
    <location>
        <position position="201"/>
    </location>
</feature>
<dbReference type="Gene3D" id="3.30.70.250">
    <property type="entry name" value="Malonyl-CoA ACP transacylase, ACP-binding"/>
    <property type="match status" value="1"/>
</dbReference>
<dbReference type="Proteomes" id="UP000217349">
    <property type="component" value="Chromosome"/>
</dbReference>
<evidence type="ECO:0000313" key="10">
    <source>
        <dbReference type="Proteomes" id="UP000217349"/>
    </source>
</evidence>
<feature type="active site" evidence="7">
    <location>
        <position position="91"/>
    </location>
</feature>
<evidence type="ECO:0000256" key="3">
    <source>
        <dbReference type="ARBA" id="ARBA00022679"/>
    </source>
</evidence>
<evidence type="ECO:0000256" key="2">
    <source>
        <dbReference type="ARBA" id="ARBA00018953"/>
    </source>
</evidence>
<evidence type="ECO:0000256" key="7">
    <source>
        <dbReference type="PIRSR" id="PIRSR000446-1"/>
    </source>
</evidence>
<dbReference type="GO" id="GO:0005829">
    <property type="term" value="C:cytosol"/>
    <property type="evidence" value="ECO:0007669"/>
    <property type="project" value="TreeGrafter"/>
</dbReference>
<dbReference type="SUPFAM" id="SSF55048">
    <property type="entry name" value="Probable ACP-binding domain of malonyl-CoA ACP transacylase"/>
    <property type="match status" value="1"/>
</dbReference>
<dbReference type="GO" id="GO:0006633">
    <property type="term" value="P:fatty acid biosynthetic process"/>
    <property type="evidence" value="ECO:0007669"/>
    <property type="project" value="TreeGrafter"/>
</dbReference>
<name>A0A290HSW7_9BACT</name>
<dbReference type="KEGG" id="sulj:SJPD1_0635"/>
<dbReference type="RefSeq" id="WP_096045922.1">
    <property type="nucleotide sequence ID" value="NZ_CP023275.1"/>
</dbReference>
<dbReference type="PIRSF" id="PIRSF000446">
    <property type="entry name" value="Mct"/>
    <property type="match status" value="1"/>
</dbReference>
<dbReference type="InterPro" id="IPR016036">
    <property type="entry name" value="Malonyl_transacylase_ACP-bd"/>
</dbReference>
<sequence>MNNSIFIFPGQGSQKVGMGKDFYDHSSIAKEMIEKASQRVSFDFTTLLFEENDRLDQTEFAQPAILLVSLIAHRLFVEQCKVVPKVVLGHSLGEFSALSAAGAMDYLDAVELVHQRGLLMKKACEGINAGMMALLGLDDASVENLTCKERELGKKVWAANYNGDGQIVIAGNRDDLISLEPLFKEAGAKKSVLLPMSVASHCPLLSSAQSKLEVYLDQWLKESFTTPIISNVTASEYQSKAEATILLSQQLISPVKYKQSILHVESSTDAFIEFGGSVLKGLNKRITQKPTHSITDMKSLEEVLALL</sequence>
<dbReference type="InterPro" id="IPR014043">
    <property type="entry name" value="Acyl_transferase_dom"/>
</dbReference>
<dbReference type="InterPro" id="IPR050858">
    <property type="entry name" value="Mal-CoA-ACP_Trans/PKS_FabD"/>
</dbReference>
<evidence type="ECO:0000259" key="8">
    <source>
        <dbReference type="SMART" id="SM00827"/>
    </source>
</evidence>
<dbReference type="SMART" id="SM00827">
    <property type="entry name" value="PKS_AT"/>
    <property type="match status" value="1"/>
</dbReference>
<organism evidence="9 10">
    <name type="scientific">Sulfurospirillum diekertiae</name>
    <dbReference type="NCBI Taxonomy" id="1854492"/>
    <lineage>
        <taxon>Bacteria</taxon>
        <taxon>Pseudomonadati</taxon>
        <taxon>Campylobacterota</taxon>
        <taxon>Epsilonproteobacteria</taxon>
        <taxon>Campylobacterales</taxon>
        <taxon>Sulfurospirillaceae</taxon>
        <taxon>Sulfurospirillum</taxon>
    </lineage>
</organism>
<evidence type="ECO:0000256" key="1">
    <source>
        <dbReference type="ARBA" id="ARBA00013258"/>
    </source>
</evidence>
<dbReference type="SUPFAM" id="SSF52151">
    <property type="entry name" value="FabD/lysophospholipase-like"/>
    <property type="match status" value="1"/>
</dbReference>
<dbReference type="NCBIfam" id="TIGR00128">
    <property type="entry name" value="fabD"/>
    <property type="match status" value="1"/>
</dbReference>
<dbReference type="GO" id="GO:0004314">
    <property type="term" value="F:[acyl-carrier-protein] S-malonyltransferase activity"/>
    <property type="evidence" value="ECO:0007669"/>
    <property type="project" value="UniProtKB-EC"/>
</dbReference>